<dbReference type="EMBL" id="GEDV01012670">
    <property type="protein sequence ID" value="JAP75887.1"/>
    <property type="molecule type" value="Transcribed_RNA"/>
</dbReference>
<proteinExistence type="predicted"/>
<accession>A0A131YAG7</accession>
<name>A0A131YAG7_RHIAP</name>
<organism evidence="1">
    <name type="scientific">Rhipicephalus appendiculatus</name>
    <name type="common">Brown ear tick</name>
    <dbReference type="NCBI Taxonomy" id="34631"/>
    <lineage>
        <taxon>Eukaryota</taxon>
        <taxon>Metazoa</taxon>
        <taxon>Ecdysozoa</taxon>
        <taxon>Arthropoda</taxon>
        <taxon>Chelicerata</taxon>
        <taxon>Arachnida</taxon>
        <taxon>Acari</taxon>
        <taxon>Parasitiformes</taxon>
        <taxon>Ixodida</taxon>
        <taxon>Ixodoidea</taxon>
        <taxon>Ixodidae</taxon>
        <taxon>Rhipicephalinae</taxon>
        <taxon>Rhipicephalus</taxon>
        <taxon>Rhipicephalus</taxon>
    </lineage>
</organism>
<protein>
    <submittedName>
        <fullName evidence="1">Uncharacterized protein</fullName>
    </submittedName>
</protein>
<dbReference type="AlphaFoldDB" id="A0A131YAG7"/>
<reference evidence="1" key="1">
    <citation type="journal article" date="2016" name="Ticks Tick Borne Dis.">
        <title>De novo assembly and annotation of the salivary gland transcriptome of Rhipicephalus appendiculatus male and female ticks during blood feeding.</title>
        <authorList>
            <person name="de Castro M.H."/>
            <person name="de Klerk D."/>
            <person name="Pienaar R."/>
            <person name="Latif A.A."/>
            <person name="Rees D.J."/>
            <person name="Mans B.J."/>
        </authorList>
    </citation>
    <scope>NUCLEOTIDE SEQUENCE</scope>
    <source>
        <tissue evidence="1">Salivary glands</tissue>
    </source>
</reference>
<evidence type="ECO:0000313" key="1">
    <source>
        <dbReference type="EMBL" id="JAP75887.1"/>
    </source>
</evidence>
<sequence length="110" mass="11609">MACTMVTGPRFPEVVLGDGGDNVAAVTHASRQVVSQLQVASAGNSEHIIIAGDSNLIRCAEAIRERVKGNKRVPIRTLPGHARVSQEASEWKTAKAHGRNLMVIAGGGEK</sequence>